<evidence type="ECO:0000313" key="1">
    <source>
        <dbReference type="EMBL" id="CAI8021501.1"/>
    </source>
</evidence>
<name>A0AA35S403_GEOBA</name>
<dbReference type="AlphaFoldDB" id="A0AA35S403"/>
<keyword evidence="2" id="KW-1185">Reference proteome</keyword>
<accession>A0AA35S403</accession>
<reference evidence="1" key="1">
    <citation type="submission" date="2023-03" db="EMBL/GenBank/DDBJ databases">
        <authorList>
            <person name="Steffen K."/>
            <person name="Cardenas P."/>
        </authorList>
    </citation>
    <scope>NUCLEOTIDE SEQUENCE</scope>
</reference>
<sequence length="68" mass="7761">MYVVIHVCLHGSALRVFLLLYIGAEYSQILVPCAPRLTVRESSHLPTEKTTSLSDIMCTRRVVLKMWN</sequence>
<comment type="caution">
    <text evidence="1">The sequence shown here is derived from an EMBL/GenBank/DDBJ whole genome shotgun (WGS) entry which is preliminary data.</text>
</comment>
<organism evidence="1 2">
    <name type="scientific">Geodia barretti</name>
    <name type="common">Barrett's horny sponge</name>
    <dbReference type="NCBI Taxonomy" id="519541"/>
    <lineage>
        <taxon>Eukaryota</taxon>
        <taxon>Metazoa</taxon>
        <taxon>Porifera</taxon>
        <taxon>Demospongiae</taxon>
        <taxon>Heteroscleromorpha</taxon>
        <taxon>Tetractinellida</taxon>
        <taxon>Astrophorina</taxon>
        <taxon>Geodiidae</taxon>
        <taxon>Geodia</taxon>
    </lineage>
</organism>
<dbReference type="EMBL" id="CASHTH010001903">
    <property type="protein sequence ID" value="CAI8021501.1"/>
    <property type="molecule type" value="Genomic_DNA"/>
</dbReference>
<gene>
    <name evidence="1" type="ORF">GBAR_LOCUS12746</name>
</gene>
<proteinExistence type="predicted"/>
<dbReference type="Proteomes" id="UP001174909">
    <property type="component" value="Unassembled WGS sequence"/>
</dbReference>
<evidence type="ECO:0000313" key="2">
    <source>
        <dbReference type="Proteomes" id="UP001174909"/>
    </source>
</evidence>
<protein>
    <submittedName>
        <fullName evidence="1">Uncharacterized protein</fullName>
    </submittedName>
</protein>